<sequence>MSDFAKSQLLKYGWSEGKGLGKNENGITEALKPKLKFDTSGVGHTDSEYKWWEFVYNKATDNVNINCDEGEVKMSIKDKNAVEIATSKSELNMKRLKNDTNINLHFGNFIKTSTLQDGKNTEEENTNRPMLNGDDDNDDDEFPKPLDDEALLKACGGRTAHKGARHGLTLTGKLARIQRQEEELLAKMSNPTSATSQPEPSTSYDWTTVERKKNKKSKKDNVKMNIDNDVEGEETSIQVTPSASSSSSSPSLTSIPNDLSSLQNTTEFKSKKTKLKDKRKLENLVQQMEKSLDLSTVTIVGAEKIKKKKKSKHTDKVNLVDDEITKKKKKKKSKKHDNDDETSDITNKKNKKKDIIDADTLNHKINKKKLNKLNKKANKKLDKISESLVQLTLENQVVNDVSNIIKKKKKKSKYETKIIL</sequence>
<feature type="compositionally biased region" description="Polar residues" evidence="3">
    <location>
        <begin position="257"/>
        <end position="267"/>
    </location>
</feature>
<dbReference type="PROSITE" id="PS50174">
    <property type="entry name" value="G_PATCH"/>
    <property type="match status" value="1"/>
</dbReference>
<dbReference type="PANTHER" id="PTHR23149">
    <property type="entry name" value="G PATCH DOMAIN CONTAINING PROTEIN"/>
    <property type="match status" value="1"/>
</dbReference>
<proteinExistence type="predicted"/>
<evidence type="ECO:0000256" key="2">
    <source>
        <dbReference type="SAM" id="Coils"/>
    </source>
</evidence>
<dbReference type="InterPro" id="IPR000467">
    <property type="entry name" value="G_patch_dom"/>
</dbReference>
<feature type="region of interest" description="Disordered" evidence="3">
    <location>
        <begin position="187"/>
        <end position="277"/>
    </location>
</feature>
<dbReference type="GO" id="GO:0003676">
    <property type="term" value="F:nucleic acid binding"/>
    <property type="evidence" value="ECO:0007669"/>
    <property type="project" value="InterPro"/>
</dbReference>
<feature type="region of interest" description="Disordered" evidence="3">
    <location>
        <begin position="326"/>
        <end position="349"/>
    </location>
</feature>
<feature type="coiled-coil region" evidence="2">
    <location>
        <begin position="367"/>
        <end position="394"/>
    </location>
</feature>
<evidence type="ECO:0000256" key="1">
    <source>
        <dbReference type="ARBA" id="ARBA00040365"/>
    </source>
</evidence>
<keyword evidence="2" id="KW-0175">Coiled coil</keyword>
<reference evidence="5 6" key="1">
    <citation type="submission" date="2020-08" db="EMBL/GenBank/DDBJ databases">
        <title>Aphidius gifuensis genome sequencing and assembly.</title>
        <authorList>
            <person name="Du Z."/>
        </authorList>
    </citation>
    <scope>NUCLEOTIDE SEQUENCE [LARGE SCALE GENOMIC DNA]</scope>
    <source>
        <strain evidence="5">YNYX2018</strain>
        <tissue evidence="5">Adults</tissue>
    </source>
</reference>
<dbReference type="Pfam" id="PF01585">
    <property type="entry name" value="G-patch"/>
    <property type="match status" value="1"/>
</dbReference>
<dbReference type="InterPro" id="IPR050656">
    <property type="entry name" value="PINX1"/>
</dbReference>
<evidence type="ECO:0000256" key="3">
    <source>
        <dbReference type="SAM" id="MobiDB-lite"/>
    </source>
</evidence>
<feature type="compositionally biased region" description="Low complexity" evidence="3">
    <location>
        <begin position="235"/>
        <end position="256"/>
    </location>
</feature>
<dbReference type="SMART" id="SM00443">
    <property type="entry name" value="G_patch"/>
    <property type="match status" value="1"/>
</dbReference>
<evidence type="ECO:0000313" key="5">
    <source>
        <dbReference type="EMBL" id="KAF7994002.1"/>
    </source>
</evidence>
<protein>
    <recommendedName>
        <fullName evidence="1">G patch domain-containing protein 4</fullName>
    </recommendedName>
</protein>
<evidence type="ECO:0000259" key="4">
    <source>
        <dbReference type="PROSITE" id="PS50174"/>
    </source>
</evidence>
<dbReference type="PANTHER" id="PTHR23149:SF9">
    <property type="entry name" value="G PATCH DOMAIN-CONTAINING PROTEIN 4"/>
    <property type="match status" value="1"/>
</dbReference>
<dbReference type="OrthoDB" id="10261046at2759"/>
<evidence type="ECO:0000313" key="6">
    <source>
        <dbReference type="Proteomes" id="UP000639338"/>
    </source>
</evidence>
<feature type="compositionally biased region" description="Basic residues" evidence="3">
    <location>
        <begin position="326"/>
        <end position="335"/>
    </location>
</feature>
<feature type="domain" description="G-patch" evidence="4">
    <location>
        <begin position="1"/>
        <end position="47"/>
    </location>
</feature>
<accession>A0A834XWR9</accession>
<feature type="region of interest" description="Disordered" evidence="3">
    <location>
        <begin position="115"/>
        <end position="146"/>
    </location>
</feature>
<keyword evidence="6" id="KW-1185">Reference proteome</keyword>
<gene>
    <name evidence="5" type="ORF">HCN44_011271</name>
</gene>
<comment type="caution">
    <text evidence="5">The sequence shown here is derived from an EMBL/GenBank/DDBJ whole genome shotgun (WGS) entry which is preliminary data.</text>
</comment>
<organism evidence="5 6">
    <name type="scientific">Aphidius gifuensis</name>
    <name type="common">Parasitoid wasp</name>
    <dbReference type="NCBI Taxonomy" id="684658"/>
    <lineage>
        <taxon>Eukaryota</taxon>
        <taxon>Metazoa</taxon>
        <taxon>Ecdysozoa</taxon>
        <taxon>Arthropoda</taxon>
        <taxon>Hexapoda</taxon>
        <taxon>Insecta</taxon>
        <taxon>Pterygota</taxon>
        <taxon>Neoptera</taxon>
        <taxon>Endopterygota</taxon>
        <taxon>Hymenoptera</taxon>
        <taxon>Apocrita</taxon>
        <taxon>Ichneumonoidea</taxon>
        <taxon>Braconidae</taxon>
        <taxon>Aphidiinae</taxon>
        <taxon>Aphidius</taxon>
    </lineage>
</organism>
<name>A0A834XWR9_APHGI</name>
<dbReference type="GO" id="GO:0005730">
    <property type="term" value="C:nucleolus"/>
    <property type="evidence" value="ECO:0007669"/>
    <property type="project" value="TreeGrafter"/>
</dbReference>
<feature type="compositionally biased region" description="Polar residues" evidence="3">
    <location>
        <begin position="189"/>
        <end position="206"/>
    </location>
</feature>
<dbReference type="AlphaFoldDB" id="A0A834XWR9"/>
<dbReference type="Proteomes" id="UP000639338">
    <property type="component" value="Unassembled WGS sequence"/>
</dbReference>
<dbReference type="EMBL" id="JACMRX010000003">
    <property type="protein sequence ID" value="KAF7994002.1"/>
    <property type="molecule type" value="Genomic_DNA"/>
</dbReference>